<dbReference type="InterPro" id="IPR008949">
    <property type="entry name" value="Isoprenoid_synthase_dom_sf"/>
</dbReference>
<dbReference type="Pfam" id="PF00348">
    <property type="entry name" value="polyprenyl_synt"/>
    <property type="match status" value="1"/>
</dbReference>
<dbReference type="Gene3D" id="1.10.600.10">
    <property type="entry name" value="Farnesyl Diphosphate Synthase"/>
    <property type="match status" value="1"/>
</dbReference>
<name>A0ABW7ZYY5_9ACTN</name>
<evidence type="ECO:0000313" key="5">
    <source>
        <dbReference type="Proteomes" id="UP001612928"/>
    </source>
</evidence>
<dbReference type="InterPro" id="IPR033749">
    <property type="entry name" value="Polyprenyl_synt_CS"/>
</dbReference>
<keyword evidence="3" id="KW-0808">Transferase</keyword>
<comment type="caution">
    <text evidence="4">The sequence shown here is derived from an EMBL/GenBank/DDBJ whole genome shotgun (WGS) entry which is preliminary data.</text>
</comment>
<accession>A0ABW7ZYY5</accession>
<evidence type="ECO:0000256" key="2">
    <source>
        <dbReference type="ARBA" id="ARBA00022842"/>
    </source>
</evidence>
<reference evidence="4 5" key="1">
    <citation type="submission" date="2024-10" db="EMBL/GenBank/DDBJ databases">
        <title>The Natural Products Discovery Center: Release of the First 8490 Sequenced Strains for Exploring Actinobacteria Biosynthetic Diversity.</title>
        <authorList>
            <person name="Kalkreuter E."/>
            <person name="Kautsar S.A."/>
            <person name="Yang D."/>
            <person name="Bader C.D."/>
            <person name="Teijaro C.N."/>
            <person name="Fluegel L."/>
            <person name="Davis C.M."/>
            <person name="Simpson J.R."/>
            <person name="Lauterbach L."/>
            <person name="Steele A.D."/>
            <person name="Gui C."/>
            <person name="Meng S."/>
            <person name="Li G."/>
            <person name="Viehrig K."/>
            <person name="Ye F."/>
            <person name="Su P."/>
            <person name="Kiefer A.F."/>
            <person name="Nichols A."/>
            <person name="Cepeda A.J."/>
            <person name="Yan W."/>
            <person name="Fan B."/>
            <person name="Jiang Y."/>
            <person name="Adhikari A."/>
            <person name="Zheng C.-J."/>
            <person name="Schuster L."/>
            <person name="Cowan T.M."/>
            <person name="Smanski M.J."/>
            <person name="Chevrette M.G."/>
            <person name="De Carvalho L.P.S."/>
            <person name="Shen B."/>
        </authorList>
    </citation>
    <scope>NUCLEOTIDE SEQUENCE [LARGE SCALE GENOMIC DNA]</scope>
    <source>
        <strain evidence="4 5">NPDC049503</strain>
    </source>
</reference>
<keyword evidence="5" id="KW-1185">Reference proteome</keyword>
<dbReference type="EMBL" id="JBITMB010000002">
    <property type="protein sequence ID" value="MFI7439756.1"/>
    <property type="molecule type" value="Genomic_DNA"/>
</dbReference>
<sequence>MTSSLTDTLGRVRALLEPALRDAVAGLHPWGGDMAAFSLGWTEADGTPAGAQGGKALRPALAVLCAEAVGGSPEQAVPGALAVELVHAFSLVHDDIIDHDEQRRHRDSVWKAFGVGPAVLTGDALLALAINRLAATGNGPAMHRLSAALVELVNGQTEDMAFEDRPWTGRNAVTLDEYCAMAARKTGSLLGCAAAVGVTLGGGSAAQADQVHEVGRELGVAFQIADDLLGIWGDPDVTGKPVYSDLRRGKKTLPVLAALAAGGHAAGDLADLLAAGATGDEPVRQAAQLIEEAGGRAFAMELADRRVAAALAALDACLPSATTLRALCLTLVDRTR</sequence>
<gene>
    <name evidence="4" type="ORF">ACIBP5_07350</name>
</gene>
<keyword evidence="2" id="KW-0460">Magnesium</keyword>
<dbReference type="CDD" id="cd00685">
    <property type="entry name" value="Trans_IPPS_HT"/>
    <property type="match status" value="1"/>
</dbReference>
<evidence type="ECO:0000256" key="3">
    <source>
        <dbReference type="RuleBase" id="RU004466"/>
    </source>
</evidence>
<dbReference type="SFLD" id="SFLDS00005">
    <property type="entry name" value="Isoprenoid_Synthase_Type_I"/>
    <property type="match status" value="1"/>
</dbReference>
<evidence type="ECO:0000313" key="4">
    <source>
        <dbReference type="EMBL" id="MFI7439756.1"/>
    </source>
</evidence>
<dbReference type="InterPro" id="IPR000092">
    <property type="entry name" value="Polyprenyl_synt"/>
</dbReference>
<organism evidence="4 5">
    <name type="scientific">Nonomuraea indica</name>
    <dbReference type="NCBI Taxonomy" id="1581193"/>
    <lineage>
        <taxon>Bacteria</taxon>
        <taxon>Bacillati</taxon>
        <taxon>Actinomycetota</taxon>
        <taxon>Actinomycetes</taxon>
        <taxon>Streptosporangiales</taxon>
        <taxon>Streptosporangiaceae</taxon>
        <taxon>Nonomuraea</taxon>
    </lineage>
</organism>
<dbReference type="PANTHER" id="PTHR12001:SF71">
    <property type="entry name" value="(2E,6E)-FARNESYL DIPHOSPHATE SYNTHASE"/>
    <property type="match status" value="1"/>
</dbReference>
<dbReference type="SUPFAM" id="SSF48576">
    <property type="entry name" value="Terpenoid synthases"/>
    <property type="match status" value="1"/>
</dbReference>
<keyword evidence="1" id="KW-0479">Metal-binding</keyword>
<protein>
    <submittedName>
        <fullName evidence="4">Polyprenyl synthetase family protein</fullName>
    </submittedName>
</protein>
<dbReference type="Proteomes" id="UP001612928">
    <property type="component" value="Unassembled WGS sequence"/>
</dbReference>
<dbReference type="PANTHER" id="PTHR12001">
    <property type="entry name" value="GERANYLGERANYL PYROPHOSPHATE SYNTHASE"/>
    <property type="match status" value="1"/>
</dbReference>
<dbReference type="RefSeq" id="WP_397019427.1">
    <property type="nucleotide sequence ID" value="NZ_JBITMB010000002.1"/>
</dbReference>
<evidence type="ECO:0000256" key="1">
    <source>
        <dbReference type="ARBA" id="ARBA00022723"/>
    </source>
</evidence>
<proteinExistence type="inferred from homology"/>
<dbReference type="PROSITE" id="PS00444">
    <property type="entry name" value="POLYPRENYL_SYNTHASE_2"/>
    <property type="match status" value="1"/>
</dbReference>
<comment type="similarity">
    <text evidence="3">Belongs to the FPP/GGPP synthase family.</text>
</comment>
<dbReference type="PROSITE" id="PS00723">
    <property type="entry name" value="POLYPRENYL_SYNTHASE_1"/>
    <property type="match status" value="1"/>
</dbReference>